<feature type="chain" id="PRO_5019035028" evidence="1">
    <location>
        <begin position="27"/>
        <end position="460"/>
    </location>
</feature>
<protein>
    <submittedName>
        <fullName evidence="2">DUF1329 domain-containing protein</fullName>
    </submittedName>
</protein>
<keyword evidence="1" id="KW-0732">Signal</keyword>
<dbReference type="InterPro" id="IPR010752">
    <property type="entry name" value="DUF1329"/>
</dbReference>
<proteinExistence type="predicted"/>
<dbReference type="Gene3D" id="2.50.20.10">
    <property type="entry name" value="Lipoprotein localisation LolA/LolB/LppX"/>
    <property type="match status" value="1"/>
</dbReference>
<reference evidence="2 3" key="1">
    <citation type="submission" date="2018-09" db="EMBL/GenBank/DDBJ databases">
        <authorList>
            <person name="Zhu H."/>
        </authorList>
    </citation>
    <scope>NUCLEOTIDE SEQUENCE [LARGE SCALE GENOMIC DNA]</scope>
    <source>
        <strain evidence="2 3">K1S02-6</strain>
    </source>
</reference>
<dbReference type="Proteomes" id="UP000284021">
    <property type="component" value="Unassembled WGS sequence"/>
</dbReference>
<evidence type="ECO:0000313" key="3">
    <source>
        <dbReference type="Proteomes" id="UP000284021"/>
    </source>
</evidence>
<dbReference type="CDD" id="cd16329">
    <property type="entry name" value="LolA_like"/>
    <property type="match status" value="1"/>
</dbReference>
<dbReference type="AlphaFoldDB" id="A0A418XLU2"/>
<evidence type="ECO:0000313" key="2">
    <source>
        <dbReference type="EMBL" id="RJG13411.1"/>
    </source>
</evidence>
<keyword evidence="3" id="KW-1185">Reference proteome</keyword>
<sequence length="460" mass="51850">MTRSTQTLFRTALAVTLLSGSLAVQAKVSNEEAARLGQDLTPMGAEKAGNADGSIPAWSGKWRGAPPQVKFAGPGTPYPDPYADEKPLFTITAENVAQYADNLSDGQKALLKRYPTTFKIPVYPSHRDFRYDQKTDDNIKQNALNAELIDGGYGTKNAFGASPFPIPKNGSELMFNHVLQGRAAKEEADYLQVVNYADGNKVFEKVNYKILSTWSDTNLTLESVNGVMSHFLLTTMEPVRKKGEMVVGHEFINPVASPRQAWMYAPGQRRVRRAPTVGYDSPTGAGGFRVYDEDRLFNGAPDRYEWTILGKKELYIPYHNYKLDDPSVKAEQLLATKGHVNPDYMRYEKHRVWVLEAKLKEGSRHIYAKRVLYLDEDSWAATLADNYDNRGQFWRTNMQASIYTYDTQRYHARLGMYHDLIAGSYLVDRLLVDQQPAKLNASNFTESDFTPGNLRKLGTR</sequence>
<evidence type="ECO:0000256" key="1">
    <source>
        <dbReference type="SAM" id="SignalP"/>
    </source>
</evidence>
<dbReference type="RefSeq" id="WP_119953873.1">
    <property type="nucleotide sequence ID" value="NZ_QYUR01000002.1"/>
</dbReference>
<name>A0A418XLU2_9PSED</name>
<dbReference type="OrthoDB" id="6751304at2"/>
<gene>
    <name evidence="2" type="ORF">D3879_09215</name>
</gene>
<dbReference type="Pfam" id="PF07044">
    <property type="entry name" value="DUF1329"/>
    <property type="match status" value="1"/>
</dbReference>
<comment type="caution">
    <text evidence="2">The sequence shown here is derived from an EMBL/GenBank/DDBJ whole genome shotgun (WGS) entry which is preliminary data.</text>
</comment>
<dbReference type="EMBL" id="QYUR01000002">
    <property type="protein sequence ID" value="RJG13411.1"/>
    <property type="molecule type" value="Genomic_DNA"/>
</dbReference>
<feature type="signal peptide" evidence="1">
    <location>
        <begin position="1"/>
        <end position="26"/>
    </location>
</feature>
<organism evidence="2 3">
    <name type="scientific">Pseudomonas cavernicola</name>
    <dbReference type="NCBI Taxonomy" id="2320866"/>
    <lineage>
        <taxon>Bacteria</taxon>
        <taxon>Pseudomonadati</taxon>
        <taxon>Pseudomonadota</taxon>
        <taxon>Gammaproteobacteria</taxon>
        <taxon>Pseudomonadales</taxon>
        <taxon>Pseudomonadaceae</taxon>
        <taxon>Pseudomonas</taxon>
    </lineage>
</organism>
<accession>A0A418XLU2</accession>